<feature type="compositionally biased region" description="Pro residues" evidence="1">
    <location>
        <begin position="177"/>
        <end position="189"/>
    </location>
</feature>
<feature type="region of interest" description="Disordered" evidence="1">
    <location>
        <begin position="92"/>
        <end position="307"/>
    </location>
</feature>
<feature type="compositionally biased region" description="Basic and acidic residues" evidence="1">
    <location>
        <begin position="93"/>
        <end position="105"/>
    </location>
</feature>
<evidence type="ECO:0000313" key="3">
    <source>
        <dbReference type="Proteomes" id="UP000266841"/>
    </source>
</evidence>
<feature type="compositionally biased region" description="Basic and acidic residues" evidence="1">
    <location>
        <begin position="54"/>
        <end position="70"/>
    </location>
</feature>
<keyword evidence="3" id="KW-1185">Reference proteome</keyword>
<dbReference type="EMBL" id="AGNL01028387">
    <property type="protein sequence ID" value="EJK57381.1"/>
    <property type="molecule type" value="Genomic_DNA"/>
</dbReference>
<comment type="caution">
    <text evidence="2">The sequence shown here is derived from an EMBL/GenBank/DDBJ whole genome shotgun (WGS) entry which is preliminary data.</text>
</comment>
<dbReference type="AlphaFoldDB" id="K0S8Y3"/>
<dbReference type="eggNOG" id="ENOG502RVSD">
    <property type="taxonomic scope" value="Eukaryota"/>
</dbReference>
<accession>K0S8Y3</accession>
<evidence type="ECO:0000256" key="1">
    <source>
        <dbReference type="SAM" id="MobiDB-lite"/>
    </source>
</evidence>
<proteinExistence type="predicted"/>
<gene>
    <name evidence="2" type="ORF">THAOC_22582</name>
</gene>
<feature type="compositionally biased region" description="Basic and acidic residues" evidence="1">
    <location>
        <begin position="279"/>
        <end position="295"/>
    </location>
</feature>
<dbReference type="Proteomes" id="UP000266841">
    <property type="component" value="Unassembled WGS sequence"/>
</dbReference>
<feature type="region of interest" description="Disordered" evidence="1">
    <location>
        <begin position="366"/>
        <end position="388"/>
    </location>
</feature>
<dbReference type="OrthoDB" id="40594at2759"/>
<organism evidence="2 3">
    <name type="scientific">Thalassiosira oceanica</name>
    <name type="common">Marine diatom</name>
    <dbReference type="NCBI Taxonomy" id="159749"/>
    <lineage>
        <taxon>Eukaryota</taxon>
        <taxon>Sar</taxon>
        <taxon>Stramenopiles</taxon>
        <taxon>Ochrophyta</taxon>
        <taxon>Bacillariophyta</taxon>
        <taxon>Coscinodiscophyceae</taxon>
        <taxon>Thalassiosirophycidae</taxon>
        <taxon>Thalassiosirales</taxon>
        <taxon>Thalassiosiraceae</taxon>
        <taxon>Thalassiosira</taxon>
    </lineage>
</organism>
<sequence length="388" mass="42388">MVFHPRMYEFKALPGKTAQAKGETESKQPQQQRGESRDALAQPAPYFNVRVPSKAKDEETMSRRRGEFEHRTSIFEGAFRAWSHLGGLDPVDLESKQTSESERYKPMTPIDTSRDHSAARSAQPPHPRRSPHRRPEEEEEAQQRTGERRRRRREQCYRGRQGPRGPQAVLPAGVPLRAPPPVGTRPPLRPGDTLPVARPRRRPGRDTAGPHDAADLVAAPPQGRERVGHRRPGDGEDDRSRGRVHPALLQPGPLPRRERQGAAAADSAGEDEGPGEVEPGGREGGPKKRKKDDMMAPRGSFGGGMPMGMGGMNMGGMGMGGMNMSDMNGGMGGQMGLGPMCGMPGGMMQQQHLLLQQLAVSKLQRGPSCQPMVDGGNSSSHHVSIRRR</sequence>
<feature type="compositionally biased region" description="Basic and acidic residues" evidence="1">
    <location>
        <begin position="223"/>
        <end position="241"/>
    </location>
</feature>
<reference evidence="2 3" key="1">
    <citation type="journal article" date="2012" name="Genome Biol.">
        <title>Genome and low-iron response of an oceanic diatom adapted to chronic iron limitation.</title>
        <authorList>
            <person name="Lommer M."/>
            <person name="Specht M."/>
            <person name="Roy A.S."/>
            <person name="Kraemer L."/>
            <person name="Andreson R."/>
            <person name="Gutowska M.A."/>
            <person name="Wolf J."/>
            <person name="Bergner S.V."/>
            <person name="Schilhabel M.B."/>
            <person name="Klostermeier U.C."/>
            <person name="Beiko R.G."/>
            <person name="Rosenstiel P."/>
            <person name="Hippler M."/>
            <person name="Laroche J."/>
        </authorList>
    </citation>
    <scope>NUCLEOTIDE SEQUENCE [LARGE SCALE GENOMIC DNA]</scope>
    <source>
        <strain evidence="2 3">CCMP1005</strain>
    </source>
</reference>
<name>K0S8Y3_THAOC</name>
<protein>
    <submittedName>
        <fullName evidence="2">Uncharacterized protein</fullName>
    </submittedName>
</protein>
<feature type="region of interest" description="Disordered" evidence="1">
    <location>
        <begin position="11"/>
        <end position="70"/>
    </location>
</feature>
<evidence type="ECO:0000313" key="2">
    <source>
        <dbReference type="EMBL" id="EJK57381.1"/>
    </source>
</evidence>
<feature type="compositionally biased region" description="Basic and acidic residues" evidence="1">
    <location>
        <begin position="204"/>
        <end position="214"/>
    </location>
</feature>
<feature type="compositionally biased region" description="Basic and acidic residues" evidence="1">
    <location>
        <begin position="133"/>
        <end position="146"/>
    </location>
</feature>